<keyword evidence="1" id="KW-1133">Transmembrane helix</keyword>
<reference evidence="2 3" key="1">
    <citation type="submission" date="2015-06" db="EMBL/GenBank/DDBJ databases">
        <authorList>
            <person name="Hoefler B.C."/>
            <person name="Straight P.D."/>
        </authorList>
    </citation>
    <scope>NUCLEOTIDE SEQUENCE [LARGE SCALE GENOMIC DNA]</scope>
    <source>
        <strain evidence="2 3">Riq4</strain>
    </source>
</reference>
<dbReference type="Gene3D" id="3.90.10.10">
    <property type="entry name" value="Cytochrome C3"/>
    <property type="match status" value="2"/>
</dbReference>
<dbReference type="Proteomes" id="UP000036955">
    <property type="component" value="Unassembled WGS sequence"/>
</dbReference>
<evidence type="ECO:0000256" key="1">
    <source>
        <dbReference type="SAM" id="Phobius"/>
    </source>
</evidence>
<dbReference type="EMBL" id="LFQK01000009">
    <property type="protein sequence ID" value="KNH28985.1"/>
    <property type="molecule type" value="Genomic_DNA"/>
</dbReference>
<feature type="transmembrane region" description="Helical" evidence="1">
    <location>
        <begin position="12"/>
        <end position="34"/>
    </location>
</feature>
<evidence type="ECO:0000313" key="2">
    <source>
        <dbReference type="EMBL" id="KNH28985.1"/>
    </source>
</evidence>
<dbReference type="CDD" id="cd08168">
    <property type="entry name" value="Cytochrom_C3"/>
    <property type="match status" value="1"/>
</dbReference>
<accession>A0A0L1MKI5</accession>
<keyword evidence="1" id="KW-0812">Transmembrane</keyword>
<organism evidence="2 3">
    <name type="scientific">Pseudomonas syringae</name>
    <dbReference type="NCBI Taxonomy" id="317"/>
    <lineage>
        <taxon>Bacteria</taxon>
        <taxon>Pseudomonadati</taxon>
        <taxon>Pseudomonadota</taxon>
        <taxon>Gammaproteobacteria</taxon>
        <taxon>Pseudomonadales</taxon>
        <taxon>Pseudomonadaceae</taxon>
        <taxon>Pseudomonas</taxon>
    </lineage>
</organism>
<dbReference type="PANTHER" id="PTHR39425:SF1">
    <property type="entry name" value="CYTOCHROME C7-LIKE DOMAIN-CONTAINING PROTEIN"/>
    <property type="match status" value="1"/>
</dbReference>
<sequence>MAQIFSRSADTWLRLGLLVLFVGLTGGLLVALALDRSDYRTGRNWVVEQPLPFSHAHHVGELKIDCRYCHSSVESSAMASLPPTETCMTCHSQIWKNADLLEPLRKSLREQQPLHWQRVVELPDYVYFHHGVHVKAGVGCSECHGAVDRMQLMFKAEPLSMGQCLACHRDPAPHLRPAGQVTRLQWHTDQDRRALGEQLIKERRIDPRGLSDCGICHR</sequence>
<keyword evidence="1" id="KW-0472">Membrane</keyword>
<dbReference type="SUPFAM" id="SSF48695">
    <property type="entry name" value="Multiheme cytochromes"/>
    <property type="match status" value="1"/>
</dbReference>
<gene>
    <name evidence="2" type="ORF">ACS77_05440</name>
</gene>
<dbReference type="OrthoDB" id="9814800at2"/>
<comment type="caution">
    <text evidence="2">The sequence shown here is derived from an EMBL/GenBank/DDBJ whole genome shotgun (WGS) entry which is preliminary data.</text>
</comment>
<dbReference type="PATRIC" id="fig|317.197.peg.5950"/>
<proteinExistence type="predicted"/>
<evidence type="ECO:0000313" key="3">
    <source>
        <dbReference type="Proteomes" id="UP000036955"/>
    </source>
</evidence>
<dbReference type="InterPro" id="IPR036280">
    <property type="entry name" value="Multihaem_cyt_sf"/>
</dbReference>
<dbReference type="PANTHER" id="PTHR39425">
    <property type="entry name" value="LIPOPROTEIN CYTOCHROME C"/>
    <property type="match status" value="1"/>
</dbReference>
<protein>
    <submittedName>
        <fullName evidence="2">Cytochrome C</fullName>
    </submittedName>
</protein>
<name>A0A0L1MKI5_PSESX</name>
<dbReference type="AlphaFoldDB" id="A0A0L1MKI5"/>